<keyword evidence="9" id="KW-1185">Reference proteome</keyword>
<dbReference type="PROSITE" id="PS51192">
    <property type="entry name" value="HELICASE_ATP_BIND_1"/>
    <property type="match status" value="1"/>
</dbReference>
<dbReference type="Pfam" id="PF00270">
    <property type="entry name" value="DEAD"/>
    <property type="match status" value="1"/>
</dbReference>
<keyword evidence="6" id="KW-0812">Transmembrane</keyword>
<evidence type="ECO:0000313" key="9">
    <source>
        <dbReference type="Proteomes" id="UP001497512"/>
    </source>
</evidence>
<feature type="domain" description="Helicase ATP-binding" evidence="7">
    <location>
        <begin position="601"/>
        <end position="758"/>
    </location>
</feature>
<dbReference type="SMART" id="SM00487">
    <property type="entry name" value="DEXDc"/>
    <property type="match status" value="1"/>
</dbReference>
<dbReference type="InterPro" id="IPR027417">
    <property type="entry name" value="P-loop_NTPase"/>
</dbReference>
<evidence type="ECO:0000256" key="3">
    <source>
        <dbReference type="ARBA" id="ARBA00023235"/>
    </source>
</evidence>
<dbReference type="Gene3D" id="3.40.50.300">
    <property type="entry name" value="P-loop containing nucleotide triphosphate hydrolases"/>
    <property type="match status" value="2"/>
</dbReference>
<dbReference type="InterPro" id="IPR011545">
    <property type="entry name" value="DEAD/DEAH_box_helicase_dom"/>
</dbReference>
<dbReference type="EMBL" id="OZ019901">
    <property type="protein sequence ID" value="CAK9237948.1"/>
    <property type="molecule type" value="Genomic_DNA"/>
</dbReference>
<evidence type="ECO:0000256" key="6">
    <source>
        <dbReference type="SAM" id="Phobius"/>
    </source>
</evidence>
<comment type="catalytic activity">
    <reaction evidence="4">
        <text>Couples ATP hydrolysis with the unwinding of duplex DNA by translocating in the 3'-5' direction.</text>
        <dbReference type="EC" id="5.6.2.4"/>
    </reaction>
</comment>
<evidence type="ECO:0000256" key="2">
    <source>
        <dbReference type="ARBA" id="ARBA00023125"/>
    </source>
</evidence>
<comment type="similarity">
    <text evidence="1">Belongs to the helicase family. RecQ subfamily.</text>
</comment>
<evidence type="ECO:0000256" key="1">
    <source>
        <dbReference type="ARBA" id="ARBA00005446"/>
    </source>
</evidence>
<accession>A0ABP0V662</accession>
<gene>
    <name evidence="8" type="ORF">CSSPTR1EN2_LOCUS23958</name>
</gene>
<sequence length="843" mass="94607">MVRSRDSAPVDDEPFVNVLGNLHPDLGDALENFISHIRSRRDANKDDEDLVPIHAVLLHICRPPACPVVQHGPQIGCPIIRFLIVNSLKSDPSSTNLAFKHVRHVTGPVAILKYWWRCTILMQLVRPMWQLGHPPIPWCEADEWFACVRDSAKDTSFNRLQETMRLACTVLGDEPDIPRLVRIGPVACTIDGQAVTIDTLRNLIGELLREANQVMSDQLLLGLQTAWIKRVIAEGNVEDRVNEDEIGYSFLSDARNEFHRHAQDLAIHLLSDRRTRGLFVKGMDGDQSIVWNQNALALWAKAADRMHALLFLLMHFTAGGPPRGEEYRSYLLRNTEHSDRTFYWSAGTIMTFQRYHKGANVGRPVKLIPRFLPPELNSLFIEYMLLVRPVQSFIAGLRGNKDAARQYMNLWAIQRDAAMDGEDVSRLVAMAFFEHTNLDLGMADYRHLAAYFDGAIKQSYCTKFPIDETSGHSSTTAARQYANCSNDHRFLDSQQMYTYRLAAEAWHRLLQLDQSPVRSRPTGSLTVQIPASVDQTDGHCPSQSQCASLLASFACSVPQTIPQPALPPPPGDQTHEMRSLRAFRRLGHGHWTCKEQGLAVTLVLENRVDLLVVMPTGHGKSAVFMIPSMVTACTVIVVVPVTIFVRGHEADATRVGLQHATYGTDTITFDDPPSIVFVLVEHAATPRFVELAHMLNHLRKLHCIVVDEAHLLLSDFRPVMKRLLPLWAVGCQLVALTASVSPSEEMDPKIVMSARFAVVRMSTVRPLIQYVVDEVADVDEEIVRQVIEWDCNVTSETDRAMVYCLTRQSVEQVASMANNMAGVRTAHLHAHLDDDPKKAQLQS</sequence>
<dbReference type="SUPFAM" id="SSF52540">
    <property type="entry name" value="P-loop containing nucleoside triphosphate hydrolases"/>
    <property type="match status" value="1"/>
</dbReference>
<keyword evidence="6" id="KW-1133">Transmembrane helix</keyword>
<proteinExistence type="inferred from homology"/>
<keyword evidence="2" id="KW-0238">DNA-binding</keyword>
<reference evidence="8" key="1">
    <citation type="submission" date="2024-02" db="EMBL/GenBank/DDBJ databases">
        <authorList>
            <consortium name="ELIXIR-Norway"/>
            <consortium name="Elixir Norway"/>
        </authorList>
    </citation>
    <scope>NUCLEOTIDE SEQUENCE</scope>
</reference>
<evidence type="ECO:0000313" key="8">
    <source>
        <dbReference type="EMBL" id="CAK9237948.1"/>
    </source>
</evidence>
<dbReference type="PANTHER" id="PTHR13710:SF105">
    <property type="entry name" value="ATP-DEPENDENT DNA HELICASE Q1"/>
    <property type="match status" value="1"/>
</dbReference>
<keyword evidence="6" id="KW-0472">Membrane</keyword>
<dbReference type="EC" id="5.6.2.4" evidence="5"/>
<keyword evidence="3" id="KW-0413">Isomerase</keyword>
<dbReference type="InterPro" id="IPR014001">
    <property type="entry name" value="Helicase_ATP-bd"/>
</dbReference>
<evidence type="ECO:0000256" key="4">
    <source>
        <dbReference type="ARBA" id="ARBA00034617"/>
    </source>
</evidence>
<organism evidence="8 9">
    <name type="scientific">Sphagnum troendelagicum</name>
    <dbReference type="NCBI Taxonomy" id="128251"/>
    <lineage>
        <taxon>Eukaryota</taxon>
        <taxon>Viridiplantae</taxon>
        <taxon>Streptophyta</taxon>
        <taxon>Embryophyta</taxon>
        <taxon>Bryophyta</taxon>
        <taxon>Sphagnophytina</taxon>
        <taxon>Sphagnopsida</taxon>
        <taxon>Sphagnales</taxon>
        <taxon>Sphagnaceae</taxon>
        <taxon>Sphagnum</taxon>
    </lineage>
</organism>
<dbReference type="Proteomes" id="UP001497512">
    <property type="component" value="Chromosome 9"/>
</dbReference>
<dbReference type="PANTHER" id="PTHR13710">
    <property type="entry name" value="DNA HELICASE RECQ FAMILY MEMBER"/>
    <property type="match status" value="1"/>
</dbReference>
<feature type="transmembrane region" description="Helical" evidence="6">
    <location>
        <begin position="622"/>
        <end position="645"/>
    </location>
</feature>
<protein>
    <recommendedName>
        <fullName evidence="5">DNA 3'-5' helicase</fullName>
        <ecNumber evidence="5">5.6.2.4</ecNumber>
    </recommendedName>
</protein>
<evidence type="ECO:0000256" key="5">
    <source>
        <dbReference type="ARBA" id="ARBA00034808"/>
    </source>
</evidence>
<evidence type="ECO:0000259" key="7">
    <source>
        <dbReference type="PROSITE" id="PS51192"/>
    </source>
</evidence>
<name>A0ABP0V662_9BRYO</name>